<protein>
    <submittedName>
        <fullName evidence="1">SRPBCC family protein</fullName>
    </submittedName>
</protein>
<dbReference type="Gene3D" id="3.30.530.20">
    <property type="match status" value="1"/>
</dbReference>
<dbReference type="AlphaFoldDB" id="A0A930Y7Q4"/>
<sequence length="159" mass="17541">MTRFSAKTDATAIITASREEVWALLEDPDAIASMTPFVKGITSEGEHWTWQLGGLEVLGKSVSPSFTEKMTFTEPERIEFTHDPPPGQTERSSVEGWYHLEEHERGCTLSTSLEITLDLPLPKLSSKAVTATMRGVVDKMGDRFSANLLDRLGAEEVDG</sequence>
<proteinExistence type="predicted"/>
<dbReference type="InterPro" id="IPR023393">
    <property type="entry name" value="START-like_dom_sf"/>
</dbReference>
<reference evidence="1" key="1">
    <citation type="submission" date="2020-11" db="EMBL/GenBank/DDBJ databases">
        <title>Nocardioides sp. CBS4Y-1, whole genome shotgun sequence.</title>
        <authorList>
            <person name="Tuo L."/>
        </authorList>
    </citation>
    <scope>NUCLEOTIDE SEQUENCE</scope>
    <source>
        <strain evidence="1">CBS4Y-1</strain>
    </source>
</reference>
<dbReference type="InterPro" id="IPR019587">
    <property type="entry name" value="Polyketide_cyclase/dehydratase"/>
</dbReference>
<name>A0A930Y7Q4_9ACTN</name>
<evidence type="ECO:0000313" key="1">
    <source>
        <dbReference type="EMBL" id="MBF4163670.1"/>
    </source>
</evidence>
<dbReference type="RefSeq" id="WP_194504936.1">
    <property type="nucleotide sequence ID" value="NZ_JADIVZ010000014.1"/>
</dbReference>
<gene>
    <name evidence="1" type="ORF">ISG29_18480</name>
</gene>
<dbReference type="Proteomes" id="UP000656804">
    <property type="component" value="Unassembled WGS sequence"/>
</dbReference>
<dbReference type="SUPFAM" id="SSF55961">
    <property type="entry name" value="Bet v1-like"/>
    <property type="match status" value="1"/>
</dbReference>
<evidence type="ECO:0000313" key="2">
    <source>
        <dbReference type="Proteomes" id="UP000656804"/>
    </source>
</evidence>
<dbReference type="Pfam" id="PF10604">
    <property type="entry name" value="Polyketide_cyc2"/>
    <property type="match status" value="1"/>
</dbReference>
<dbReference type="EMBL" id="JADIVZ010000014">
    <property type="protein sequence ID" value="MBF4163670.1"/>
    <property type="molecule type" value="Genomic_DNA"/>
</dbReference>
<accession>A0A930Y7Q4</accession>
<organism evidence="1 2">
    <name type="scientific">Nocardioides acrostichi</name>
    <dbReference type="NCBI Taxonomy" id="2784339"/>
    <lineage>
        <taxon>Bacteria</taxon>
        <taxon>Bacillati</taxon>
        <taxon>Actinomycetota</taxon>
        <taxon>Actinomycetes</taxon>
        <taxon>Propionibacteriales</taxon>
        <taxon>Nocardioidaceae</taxon>
        <taxon>Nocardioides</taxon>
    </lineage>
</organism>
<keyword evidence="2" id="KW-1185">Reference proteome</keyword>
<comment type="caution">
    <text evidence="1">The sequence shown here is derived from an EMBL/GenBank/DDBJ whole genome shotgun (WGS) entry which is preliminary data.</text>
</comment>